<organism evidence="3 4">
    <name type="scientific">Curtobacterium flaccumfaciens pv. flaccumfaciens</name>
    <dbReference type="NCBI Taxonomy" id="138532"/>
    <lineage>
        <taxon>Bacteria</taxon>
        <taxon>Bacillati</taxon>
        <taxon>Actinomycetota</taxon>
        <taxon>Actinomycetes</taxon>
        <taxon>Micrococcales</taxon>
        <taxon>Microbacteriaceae</taxon>
        <taxon>Curtobacterium</taxon>
    </lineage>
</organism>
<reference evidence="3" key="1">
    <citation type="submission" date="2021-05" db="EMBL/GenBank/DDBJ databases">
        <title>Whole genome sequence of Curtobacterium flaccumfaciens pv. flaccumfaciens strain CFBP 3417.</title>
        <authorList>
            <person name="Osdaghi E."/>
            <person name="Taghouti G."/>
            <person name="Portier P."/>
            <person name="Fazliarab A."/>
            <person name="Taghavi S.M."/>
            <person name="Briand M."/>
            <person name="Le-Saux M."/>
            <person name="Jacques M.-A."/>
        </authorList>
    </citation>
    <scope>NUCLEOTIDE SEQUENCE</scope>
    <source>
        <strain evidence="3">CFBP 3417</strain>
    </source>
</reference>
<evidence type="ECO:0000259" key="2">
    <source>
        <dbReference type="Pfam" id="PF00296"/>
    </source>
</evidence>
<dbReference type="Pfam" id="PF00296">
    <property type="entry name" value="Bac_luciferase"/>
    <property type="match status" value="1"/>
</dbReference>
<dbReference type="Gene3D" id="3.20.20.30">
    <property type="entry name" value="Luciferase-like domain"/>
    <property type="match status" value="1"/>
</dbReference>
<gene>
    <name evidence="3" type="ORF">KK103_00830</name>
</gene>
<comment type="caution">
    <text evidence="3">The sequence shown here is derived from an EMBL/GenBank/DDBJ whole genome shotgun (WGS) entry which is preliminary data.</text>
</comment>
<comment type="similarity">
    <text evidence="1">To bacterial alkanal monooxygenase alpha and beta chains.</text>
</comment>
<dbReference type="InterPro" id="IPR050766">
    <property type="entry name" value="Bact_Lucif_Oxidored"/>
</dbReference>
<dbReference type="AlphaFoldDB" id="A0A9Q2W0S7"/>
<evidence type="ECO:0000313" key="4">
    <source>
        <dbReference type="Proteomes" id="UP000709437"/>
    </source>
</evidence>
<dbReference type="GO" id="GO:0016705">
    <property type="term" value="F:oxidoreductase activity, acting on paired donors, with incorporation or reduction of molecular oxygen"/>
    <property type="evidence" value="ECO:0007669"/>
    <property type="project" value="InterPro"/>
</dbReference>
<protein>
    <submittedName>
        <fullName evidence="3">LLM class flavin-dependent oxidoreductase</fullName>
    </submittedName>
</protein>
<dbReference type="CDD" id="cd00347">
    <property type="entry name" value="Flavin_utilizing_monoxygenases"/>
    <property type="match status" value="1"/>
</dbReference>
<dbReference type="InterPro" id="IPR019949">
    <property type="entry name" value="CmoO-like"/>
</dbReference>
<sequence>MTDDTLHLSVLDLATREYGQSNTEALQGSVDMAVHAEQLGYERFWVAEHHGMPGITSSAPAVLLSAVGAATSTIRIGSGGVMLPNHAPLVVAEQFGTLRALYGDRVDLGLGRAPGTDGATAMALRRTDRLDVDDFPQQLADLIGFFTGMDEANPLSRIRAVPGYGDVPEFWLLGSSGYSAQVAGALGISFAFAHHFASDNTEAALALYRDSFRPSRFRQTPNALIGVQVVTDEDPAVIDEQSAPGMISFIRMRSGRKPEPVSMDEARAYEFNDLERRFIAARTERQAYGNAEQVAEKINALVASTGANGVIVSPGAAQARYRHQALDVVAGLHAAGKLVPAGASAGAGASSVG</sequence>
<dbReference type="InterPro" id="IPR011251">
    <property type="entry name" value="Luciferase-like_dom"/>
</dbReference>
<dbReference type="GO" id="GO:0005829">
    <property type="term" value="C:cytosol"/>
    <property type="evidence" value="ECO:0007669"/>
    <property type="project" value="TreeGrafter"/>
</dbReference>
<evidence type="ECO:0000313" key="3">
    <source>
        <dbReference type="EMBL" id="MBT1540295.1"/>
    </source>
</evidence>
<feature type="domain" description="Luciferase-like" evidence="2">
    <location>
        <begin position="19"/>
        <end position="307"/>
    </location>
</feature>
<proteinExistence type="predicted"/>
<dbReference type="RefSeq" id="WP_214561970.1">
    <property type="nucleotide sequence ID" value="NZ_JAHEWX010000001.1"/>
</dbReference>
<dbReference type="PANTHER" id="PTHR30137:SF6">
    <property type="entry name" value="LUCIFERASE-LIKE MONOOXYGENASE"/>
    <property type="match status" value="1"/>
</dbReference>
<dbReference type="EMBL" id="JAHEWX010000001">
    <property type="protein sequence ID" value="MBT1540295.1"/>
    <property type="molecule type" value="Genomic_DNA"/>
</dbReference>
<dbReference type="FunFam" id="3.20.20.30:FF:000002">
    <property type="entry name" value="LLM class flavin-dependent oxidoreductase"/>
    <property type="match status" value="1"/>
</dbReference>
<dbReference type="Proteomes" id="UP000709437">
    <property type="component" value="Unassembled WGS sequence"/>
</dbReference>
<dbReference type="PANTHER" id="PTHR30137">
    <property type="entry name" value="LUCIFERASE-LIKE MONOOXYGENASE"/>
    <property type="match status" value="1"/>
</dbReference>
<dbReference type="NCBIfam" id="TIGR03558">
    <property type="entry name" value="oxido_grp_1"/>
    <property type="match status" value="1"/>
</dbReference>
<name>A0A9Q2W0S7_9MICO</name>
<dbReference type="SUPFAM" id="SSF51679">
    <property type="entry name" value="Bacterial luciferase-like"/>
    <property type="match status" value="1"/>
</dbReference>
<dbReference type="InterPro" id="IPR036661">
    <property type="entry name" value="Luciferase-like_sf"/>
</dbReference>
<evidence type="ECO:0000256" key="1">
    <source>
        <dbReference type="ARBA" id="ARBA00007789"/>
    </source>
</evidence>
<accession>A0A9Q2W0S7</accession>